<sequence>MDRGQRSLSPDPPGARSWPPSSSACIAGFSTCRLNRRRRAPARAELDRPDADGFGYNLLALIHD</sequence>
<dbReference type="KEGG" id="ttp:E6P07_05665"/>
<accession>A0A6I6E0P3</accession>
<proteinExistence type="predicted"/>
<reference evidence="2 3" key="1">
    <citation type="submission" date="2019-12" db="EMBL/GenBank/DDBJ databases">
        <title>The complete genome of the thermophilic, anoxygenic phototrophic gammaproteobacterium Thermochromatium tepidum.</title>
        <authorList>
            <person name="Sattley W.M."/>
            <person name="Swingley W.D."/>
            <person name="Burchell B.M."/>
            <person name="Gurbani S.A."/>
            <person name="Kujawa C.M."/>
            <person name="Nuccio D.A."/>
            <person name="Schladweiler J."/>
            <person name="Shaffer K.N."/>
            <person name="Stokes L.M."/>
            <person name="Touchman J.W."/>
            <person name="Blankenship R.E."/>
            <person name="Madigan M.T."/>
        </authorList>
    </citation>
    <scope>NUCLEOTIDE SEQUENCE [LARGE SCALE GENOMIC DNA]</scope>
    <source>
        <strain evidence="2 3">ATCC 43061</strain>
    </source>
</reference>
<name>A0A6I6E0P3_THETI</name>
<keyword evidence="3" id="KW-1185">Reference proteome</keyword>
<dbReference type="EMBL" id="CP039268">
    <property type="protein sequence ID" value="QGU32515.1"/>
    <property type="molecule type" value="Genomic_DNA"/>
</dbReference>
<dbReference type="AlphaFoldDB" id="A0A6I6E0P3"/>
<evidence type="ECO:0000313" key="3">
    <source>
        <dbReference type="Proteomes" id="UP000426424"/>
    </source>
</evidence>
<protein>
    <submittedName>
        <fullName evidence="2">Uncharacterized protein</fullName>
    </submittedName>
</protein>
<gene>
    <name evidence="2" type="ORF">E6P07_05665</name>
</gene>
<feature type="region of interest" description="Disordered" evidence="1">
    <location>
        <begin position="1"/>
        <end position="22"/>
    </location>
</feature>
<dbReference type="RefSeq" id="WP_153974711.1">
    <property type="nucleotide sequence ID" value="NZ_CP039268.1"/>
</dbReference>
<evidence type="ECO:0000256" key="1">
    <source>
        <dbReference type="SAM" id="MobiDB-lite"/>
    </source>
</evidence>
<dbReference type="Proteomes" id="UP000426424">
    <property type="component" value="Chromosome"/>
</dbReference>
<organism evidence="2 3">
    <name type="scientific">Thermochromatium tepidum ATCC 43061</name>
    <dbReference type="NCBI Taxonomy" id="316276"/>
    <lineage>
        <taxon>Bacteria</taxon>
        <taxon>Pseudomonadati</taxon>
        <taxon>Pseudomonadota</taxon>
        <taxon>Gammaproteobacteria</taxon>
        <taxon>Chromatiales</taxon>
        <taxon>Chromatiaceae</taxon>
        <taxon>Thermochromatium</taxon>
    </lineage>
</organism>
<evidence type="ECO:0000313" key="2">
    <source>
        <dbReference type="EMBL" id="QGU32515.1"/>
    </source>
</evidence>